<evidence type="ECO:0000256" key="1">
    <source>
        <dbReference type="ARBA" id="ARBA00022553"/>
    </source>
</evidence>
<reference evidence="5 6" key="1">
    <citation type="submission" date="2018-06" db="EMBL/GenBank/DDBJ databases">
        <authorList>
            <consortium name="Pathogen Informatics"/>
            <person name="Doyle S."/>
        </authorList>
    </citation>
    <scope>NUCLEOTIDE SEQUENCE [LARGE SCALE GENOMIC DNA]</scope>
    <source>
        <strain evidence="5 6">NCTC5664</strain>
    </source>
</reference>
<evidence type="ECO:0000256" key="4">
    <source>
        <dbReference type="ARBA" id="ARBA00023163"/>
    </source>
</evidence>
<dbReference type="InterPro" id="IPR011006">
    <property type="entry name" value="CheY-like_superfamily"/>
</dbReference>
<evidence type="ECO:0000313" key="6">
    <source>
        <dbReference type="Proteomes" id="UP000254502"/>
    </source>
</evidence>
<protein>
    <submittedName>
        <fullName evidence="5">Response regulator</fullName>
    </submittedName>
</protein>
<evidence type="ECO:0000313" key="5">
    <source>
        <dbReference type="EMBL" id="SUK81403.1"/>
    </source>
</evidence>
<sequence length="49" mass="5572">MISLIIAEDQNMLRQAMVQLIKLHGDFEILADVDNGLDAIKILRHTILK</sequence>
<organism evidence="5 6">
    <name type="scientific">Staphylococcus aureus</name>
    <dbReference type="NCBI Taxonomy" id="1280"/>
    <lineage>
        <taxon>Bacteria</taxon>
        <taxon>Bacillati</taxon>
        <taxon>Bacillota</taxon>
        <taxon>Bacilli</taxon>
        <taxon>Bacillales</taxon>
        <taxon>Staphylococcaceae</taxon>
        <taxon>Staphylococcus</taxon>
    </lineage>
</organism>
<dbReference type="GO" id="GO:0003677">
    <property type="term" value="F:DNA binding"/>
    <property type="evidence" value="ECO:0007669"/>
    <property type="project" value="UniProtKB-KW"/>
</dbReference>
<evidence type="ECO:0000256" key="3">
    <source>
        <dbReference type="ARBA" id="ARBA00023125"/>
    </source>
</evidence>
<keyword evidence="3" id="KW-0238">DNA-binding</keyword>
<evidence type="ECO:0000256" key="2">
    <source>
        <dbReference type="ARBA" id="ARBA00023015"/>
    </source>
</evidence>
<dbReference type="AlphaFoldDB" id="A0A380E0B1"/>
<name>A0A380E0B1_STAAU</name>
<keyword evidence="4" id="KW-0804">Transcription</keyword>
<dbReference type="SUPFAM" id="SSF52172">
    <property type="entry name" value="CheY-like"/>
    <property type="match status" value="1"/>
</dbReference>
<keyword evidence="1" id="KW-0597">Phosphoprotein</keyword>
<accession>A0A380E0B1</accession>
<keyword evidence="2" id="KW-0805">Transcription regulation</keyword>
<dbReference type="Gene3D" id="3.40.50.2300">
    <property type="match status" value="1"/>
</dbReference>
<proteinExistence type="predicted"/>
<gene>
    <name evidence="5" type="ORF">NCTC5664_02118</name>
</gene>
<dbReference type="Proteomes" id="UP000254502">
    <property type="component" value="Unassembled WGS sequence"/>
</dbReference>
<dbReference type="EMBL" id="UHAQ01000003">
    <property type="protein sequence ID" value="SUK81403.1"/>
    <property type="molecule type" value="Genomic_DNA"/>
</dbReference>